<dbReference type="Pfam" id="PF00447">
    <property type="entry name" value="HSF_DNA-bind"/>
    <property type="match status" value="1"/>
</dbReference>
<dbReference type="SMART" id="SM00415">
    <property type="entry name" value="HSF"/>
    <property type="match status" value="1"/>
</dbReference>
<gene>
    <name evidence="12" type="ORF">E6C27_scaffold135G002220</name>
</gene>
<evidence type="ECO:0000256" key="4">
    <source>
        <dbReference type="ARBA" id="ARBA00023015"/>
    </source>
</evidence>
<organism evidence="12 13">
    <name type="scientific">Cucumis melo var. makuwa</name>
    <name type="common">Oriental melon</name>
    <dbReference type="NCBI Taxonomy" id="1194695"/>
    <lineage>
        <taxon>Eukaryota</taxon>
        <taxon>Viridiplantae</taxon>
        <taxon>Streptophyta</taxon>
        <taxon>Embryophyta</taxon>
        <taxon>Tracheophyta</taxon>
        <taxon>Spermatophyta</taxon>
        <taxon>Magnoliopsida</taxon>
        <taxon>eudicotyledons</taxon>
        <taxon>Gunneridae</taxon>
        <taxon>Pentapetalae</taxon>
        <taxon>rosids</taxon>
        <taxon>fabids</taxon>
        <taxon>Cucurbitales</taxon>
        <taxon>Cucurbitaceae</taxon>
        <taxon>Benincaseae</taxon>
        <taxon>Cucumis</taxon>
    </lineage>
</organism>
<evidence type="ECO:0000313" key="12">
    <source>
        <dbReference type="EMBL" id="KAA0053832.1"/>
    </source>
</evidence>
<dbReference type="EMBL" id="SSTE01009109">
    <property type="protein sequence ID" value="KAA0053832.1"/>
    <property type="molecule type" value="Genomic_DNA"/>
</dbReference>
<dbReference type="SUPFAM" id="SSF46785">
    <property type="entry name" value="Winged helix' DNA-binding domain"/>
    <property type="match status" value="1"/>
</dbReference>
<feature type="region of interest" description="Disordered" evidence="10">
    <location>
        <begin position="122"/>
        <end position="152"/>
    </location>
</feature>
<dbReference type="Proteomes" id="UP000321393">
    <property type="component" value="Unassembled WGS sequence"/>
</dbReference>
<comment type="caution">
    <text evidence="12">The sequence shown here is derived from an EMBL/GenBank/DDBJ whole genome shotgun (WGS) entry which is preliminary data.</text>
</comment>
<keyword evidence="4" id="KW-0805">Transcription regulation</keyword>
<dbReference type="AlphaFoldDB" id="A0A5A7UDG6"/>
<keyword evidence="6" id="KW-0238">DNA-binding</keyword>
<evidence type="ECO:0000256" key="9">
    <source>
        <dbReference type="RuleBase" id="RU004020"/>
    </source>
</evidence>
<evidence type="ECO:0000256" key="7">
    <source>
        <dbReference type="ARBA" id="ARBA00023163"/>
    </source>
</evidence>
<keyword evidence="3" id="KW-0597">Phosphoprotein</keyword>
<dbReference type="GO" id="GO:0003700">
    <property type="term" value="F:DNA-binding transcription factor activity"/>
    <property type="evidence" value="ECO:0007669"/>
    <property type="project" value="InterPro"/>
</dbReference>
<evidence type="ECO:0000256" key="3">
    <source>
        <dbReference type="ARBA" id="ARBA00022553"/>
    </source>
</evidence>
<sequence length="254" mass="29690">MGEAMVSLGNVCEESIAVVSEPTPSPFLTKTYMLVEDPMTDNVISWNSDGTTFIVWQPPEFAIDLLPTLFKHNNFSSFVRQLNTYGFRKIATSRWEFYNDKFKKGCKERLCEIRRRKAWTNKRKHNSNAKAIQVTHQDNHDEDQRSLSTSSSDDQYTMLAYENKKLKKENGVLSFELTNMKKKCRELLDLVAKYEFMVINGNEKKEDEIMLKPNLKLFGVQLEVEEEDEMEIKQNKRKRSIHPNKPFLLSQTCK</sequence>
<reference evidence="12 13" key="1">
    <citation type="submission" date="2019-08" db="EMBL/GenBank/DDBJ databases">
        <title>Draft genome sequences of two oriental melons (Cucumis melo L. var makuwa).</title>
        <authorList>
            <person name="Kwon S.-Y."/>
        </authorList>
    </citation>
    <scope>NUCLEOTIDE SEQUENCE [LARGE SCALE GENOMIC DNA]</scope>
    <source>
        <strain evidence="13">cv. SW 3</strain>
        <tissue evidence="12">Leaf</tissue>
    </source>
</reference>
<dbReference type="Gene3D" id="1.10.10.10">
    <property type="entry name" value="Winged helix-like DNA-binding domain superfamily/Winged helix DNA-binding domain"/>
    <property type="match status" value="1"/>
</dbReference>
<keyword evidence="8" id="KW-0539">Nucleus</keyword>
<comment type="similarity">
    <text evidence="9">Belongs to the HSF family.</text>
</comment>
<evidence type="ECO:0000256" key="5">
    <source>
        <dbReference type="ARBA" id="ARBA00023016"/>
    </source>
</evidence>
<dbReference type="PANTHER" id="PTHR10015">
    <property type="entry name" value="HEAT SHOCK TRANSCRIPTION FACTOR"/>
    <property type="match status" value="1"/>
</dbReference>
<comment type="subunit">
    <text evidence="2">Homotrimer.</text>
</comment>
<evidence type="ECO:0000256" key="8">
    <source>
        <dbReference type="ARBA" id="ARBA00023242"/>
    </source>
</evidence>
<evidence type="ECO:0000256" key="1">
    <source>
        <dbReference type="ARBA" id="ARBA00004123"/>
    </source>
</evidence>
<evidence type="ECO:0000256" key="6">
    <source>
        <dbReference type="ARBA" id="ARBA00023125"/>
    </source>
</evidence>
<dbReference type="PRINTS" id="PR00056">
    <property type="entry name" value="HSFDOMAIN"/>
</dbReference>
<dbReference type="GO" id="GO:0006357">
    <property type="term" value="P:regulation of transcription by RNA polymerase II"/>
    <property type="evidence" value="ECO:0007669"/>
    <property type="project" value="TreeGrafter"/>
</dbReference>
<evidence type="ECO:0000313" key="13">
    <source>
        <dbReference type="Proteomes" id="UP000321393"/>
    </source>
</evidence>
<comment type="subcellular location">
    <subcellularLocation>
        <location evidence="1">Nucleus</location>
    </subcellularLocation>
</comment>
<evidence type="ECO:0000259" key="11">
    <source>
        <dbReference type="PROSITE" id="PS00434"/>
    </source>
</evidence>
<proteinExistence type="inferred from homology"/>
<keyword evidence="7" id="KW-0804">Transcription</keyword>
<name>A0A5A7UDG6_CUCMM</name>
<dbReference type="PROSITE" id="PS00434">
    <property type="entry name" value="HSF_DOMAIN"/>
    <property type="match status" value="1"/>
</dbReference>
<dbReference type="PANTHER" id="PTHR10015:SF285">
    <property type="entry name" value="HEAT STRESS TRANSCRIPTION FACTOR B-3"/>
    <property type="match status" value="1"/>
</dbReference>
<dbReference type="SMR" id="A0A5A7UDG6"/>
<dbReference type="GO" id="GO:0005634">
    <property type="term" value="C:nucleus"/>
    <property type="evidence" value="ECO:0007669"/>
    <property type="project" value="UniProtKB-SubCell"/>
</dbReference>
<dbReference type="InterPro" id="IPR000232">
    <property type="entry name" value="HSF_DNA-bd"/>
</dbReference>
<keyword evidence="5" id="KW-0346">Stress response</keyword>
<dbReference type="OrthoDB" id="60033at2759"/>
<protein>
    <submittedName>
        <fullName evidence="12">Heat stress transcription factor B-3-like</fullName>
    </submittedName>
</protein>
<dbReference type="GO" id="GO:0000978">
    <property type="term" value="F:RNA polymerase II cis-regulatory region sequence-specific DNA binding"/>
    <property type="evidence" value="ECO:0007669"/>
    <property type="project" value="TreeGrafter"/>
</dbReference>
<accession>A0A5A7UDG6</accession>
<evidence type="ECO:0000256" key="10">
    <source>
        <dbReference type="SAM" id="MobiDB-lite"/>
    </source>
</evidence>
<dbReference type="InterPro" id="IPR036388">
    <property type="entry name" value="WH-like_DNA-bd_sf"/>
</dbReference>
<evidence type="ECO:0000256" key="2">
    <source>
        <dbReference type="ARBA" id="ARBA00011233"/>
    </source>
</evidence>
<dbReference type="FunFam" id="1.10.10.10:FF:000037">
    <property type="entry name" value="Heat stress transcription factor B-4"/>
    <property type="match status" value="1"/>
</dbReference>
<feature type="domain" description="HSF-type DNA-binding" evidence="11">
    <location>
        <begin position="66"/>
        <end position="90"/>
    </location>
</feature>
<dbReference type="InterPro" id="IPR036390">
    <property type="entry name" value="WH_DNA-bd_sf"/>
</dbReference>